<dbReference type="Proteomes" id="UP001140453">
    <property type="component" value="Unassembled WGS sequence"/>
</dbReference>
<protein>
    <submittedName>
        <fullName evidence="2">Uncharacterized protein</fullName>
    </submittedName>
</protein>
<evidence type="ECO:0000313" key="2">
    <source>
        <dbReference type="EMBL" id="KAJ4385726.1"/>
    </source>
</evidence>
<feature type="region of interest" description="Disordered" evidence="1">
    <location>
        <begin position="99"/>
        <end position="157"/>
    </location>
</feature>
<comment type="caution">
    <text evidence="2">The sequence shown here is derived from an EMBL/GenBank/DDBJ whole genome shotgun (WGS) entry which is preliminary data.</text>
</comment>
<organism evidence="2 3">
    <name type="scientific">Gnomoniopsis smithogilvyi</name>
    <dbReference type="NCBI Taxonomy" id="1191159"/>
    <lineage>
        <taxon>Eukaryota</taxon>
        <taxon>Fungi</taxon>
        <taxon>Dikarya</taxon>
        <taxon>Ascomycota</taxon>
        <taxon>Pezizomycotina</taxon>
        <taxon>Sordariomycetes</taxon>
        <taxon>Sordariomycetidae</taxon>
        <taxon>Diaporthales</taxon>
        <taxon>Gnomoniaceae</taxon>
        <taxon>Gnomoniopsis</taxon>
    </lineage>
</organism>
<dbReference type="AlphaFoldDB" id="A0A9W8YKN7"/>
<keyword evidence="3" id="KW-1185">Reference proteome</keyword>
<reference evidence="2" key="1">
    <citation type="submission" date="2022-10" db="EMBL/GenBank/DDBJ databases">
        <title>Tapping the CABI collections for fungal endophytes: first genome assemblies for Collariella, Neodidymelliopsis, Ascochyta clinopodiicola, Didymella pomorum, Didymosphaeria variabile, Neocosmospora piperis and Neocucurbitaria cava.</title>
        <authorList>
            <person name="Hill R."/>
        </authorList>
    </citation>
    <scope>NUCLEOTIDE SEQUENCE</scope>
    <source>
        <strain evidence="2">IMI 355082</strain>
    </source>
</reference>
<evidence type="ECO:0000313" key="3">
    <source>
        <dbReference type="Proteomes" id="UP001140453"/>
    </source>
</evidence>
<sequence length="743" mass="81529">MPVCECADCRYWRDQGRAYHELCPEFLDFCYGAAAVINDPTASSDALADVAARILGEVPDMIQSVFDNPISGPFQLPLLQELEDWAIFVSPSSPGPYIPQESTFSDDWVPSLRGGGGDYDSASEQSDDSEQSSELIQDAEEPSALETGAEDSSTVNVSAPEPVALDLDAANVSEDESPTLISAKDVAKETEENPWDWVTKVGPWVNEEEARLGLANHLQKLALASNKDFTSLVASWTNAILILRTGQSSSSIDNELCEPNINALLALNAQVNAVTAGKGLKRNFTAAESGFLMVDGVDSGETTYKFNTVLMVNGDLYGNPDARALSSGACTASDDSLTFSTHFVLPEISRSSVNIEIGYLKTSSGQADAGTFVGDPYITVIGHINLAFKNARAHEPIWEALDPKDLAKRLGVDKCAPMWQLTFTGKPNIYLEDVGSLKVASETRKLEFARLEQVLKSKADVKITIITPRFDPDPIPLVREDIDEAWLRDGDEPLKSFLEASKYKHVVNLDTIAPPDKTPYQKAVLSVINFTDLTQYAVTMAYGNQAEFLFQQDQIQDLAESTGMTGTFIMDTGYIHPESRVPWVYLFWLKATPSQIPLLPKVGQSGYIILPQVKKLNHPITAEELAANARSETQLIVDAIKNISVTYQKDSRSDEARLNFFEEQLALLHHEDDKFTGPKELAPILIVLSGSDRDEEALIASFTAVVNEHKWLSPPPIKDLKDLNEDPEEPVHLSFVRVADHGS</sequence>
<accession>A0A9W8YKN7</accession>
<gene>
    <name evidence="2" type="ORF">N0V93_010155</name>
</gene>
<dbReference type="EMBL" id="JAPEVB010000007">
    <property type="protein sequence ID" value="KAJ4385726.1"/>
    <property type="molecule type" value="Genomic_DNA"/>
</dbReference>
<proteinExistence type="predicted"/>
<name>A0A9W8YKN7_9PEZI</name>
<feature type="compositionally biased region" description="Acidic residues" evidence="1">
    <location>
        <begin position="125"/>
        <end position="143"/>
    </location>
</feature>
<evidence type="ECO:0000256" key="1">
    <source>
        <dbReference type="SAM" id="MobiDB-lite"/>
    </source>
</evidence>